<dbReference type="Pfam" id="PF07944">
    <property type="entry name" value="Beta-AFase-like_GH127_cat"/>
    <property type="match status" value="1"/>
</dbReference>
<name>A0AAJ5C1V7_9SPHI</name>
<feature type="signal peptide" evidence="1">
    <location>
        <begin position="1"/>
        <end position="19"/>
    </location>
</feature>
<gene>
    <name evidence="5" type="ORF">SAMEA4412673_03716</name>
</gene>
<dbReference type="InterPro" id="IPR049049">
    <property type="entry name" value="Beta-AFase-like_GH127_C"/>
</dbReference>
<dbReference type="KEGG" id="smiz:4412673_03716"/>
<dbReference type="InterPro" id="IPR049046">
    <property type="entry name" value="Beta-AFase-like_GH127_middle"/>
</dbReference>
<dbReference type="PANTHER" id="PTHR43465:SF2">
    <property type="entry name" value="DUF1680 DOMAIN PROTEIN (AFU_ORTHOLOGUE AFUA_1G08910)"/>
    <property type="match status" value="1"/>
</dbReference>
<dbReference type="RefSeq" id="WP_093099310.1">
    <property type="nucleotide sequence ID" value="NZ_FNGK01000004.1"/>
</dbReference>
<evidence type="ECO:0000259" key="4">
    <source>
        <dbReference type="Pfam" id="PF20737"/>
    </source>
</evidence>
<feature type="chain" id="PRO_5042555938" evidence="1">
    <location>
        <begin position="20"/>
        <end position="650"/>
    </location>
</feature>
<dbReference type="EMBL" id="LT906468">
    <property type="protein sequence ID" value="SNV61565.1"/>
    <property type="molecule type" value="Genomic_DNA"/>
</dbReference>
<evidence type="ECO:0000313" key="6">
    <source>
        <dbReference type="Proteomes" id="UP000215355"/>
    </source>
</evidence>
<dbReference type="InterPro" id="IPR008928">
    <property type="entry name" value="6-hairpin_glycosidase_sf"/>
</dbReference>
<keyword evidence="1" id="KW-0732">Signal</keyword>
<evidence type="ECO:0000313" key="5">
    <source>
        <dbReference type="EMBL" id="SNV61565.1"/>
    </source>
</evidence>
<dbReference type="Pfam" id="PF20736">
    <property type="entry name" value="Glyco_hydro127M"/>
    <property type="match status" value="1"/>
</dbReference>
<dbReference type="GO" id="GO:0005975">
    <property type="term" value="P:carbohydrate metabolic process"/>
    <property type="evidence" value="ECO:0007669"/>
    <property type="project" value="InterPro"/>
</dbReference>
<dbReference type="InterPro" id="IPR049174">
    <property type="entry name" value="Beta-AFase-like"/>
</dbReference>
<protein>
    <submittedName>
        <fullName evidence="5">Uncharacterized protein conserved in bacteria</fullName>
    </submittedName>
</protein>
<reference evidence="5 6" key="1">
    <citation type="submission" date="2017-06" db="EMBL/GenBank/DDBJ databases">
        <authorList>
            <consortium name="Pathogen Informatics"/>
        </authorList>
    </citation>
    <scope>NUCLEOTIDE SEQUENCE [LARGE SCALE GENOMIC DNA]</scope>
    <source>
        <strain evidence="5 6">NCTC12149</strain>
    </source>
</reference>
<organism evidence="5 6">
    <name type="scientific">Sphingobacterium mizutaii</name>
    <dbReference type="NCBI Taxonomy" id="1010"/>
    <lineage>
        <taxon>Bacteria</taxon>
        <taxon>Pseudomonadati</taxon>
        <taxon>Bacteroidota</taxon>
        <taxon>Sphingobacteriia</taxon>
        <taxon>Sphingobacteriales</taxon>
        <taxon>Sphingobacteriaceae</taxon>
        <taxon>Sphingobacterium</taxon>
    </lineage>
</organism>
<sequence length="650" mass="73651">MRSFLICSAGLLFSASLWAQSPSQRIYPINFSKVAIEDNFWSPQLEKVANATIDACVTYTEDKTGRIRNFEKVAQGSGKHEGIYYDDSDVYKAIEAIAYSLKNYPDKELEANTDVWIDKIAAAQQPDGYLNTYYTLNGLQDRWKDMERHEDYCAGHLIEAGIAYYNTTGKDKLLKVATKFADHIDNYFRVPNKPWVSGHEGIELALMKLYHHTNEKRYLQLADWFVEQRGRGHGVGKIWDEWKDPDYAQDAIPVRDQRKITGHAVRAMYLYTGVADIASETKDAGYVKTMDAIWDDVVNKHYYITGGIGAQGSNEGFGKPYDLPNESAYCETCASVGMVFWNQRMNMLSAQAKYIDVLERTLYNAAIDGISLSGNRFFYGNPLASDGNYERSEWFGTACCPSNIARLVSSLGSYIYSRSATDLYVNLFVGSETTVDLNNNEVFVKQTGNYPWNGQVSIEVNPKKAKEFAVFVRIPGWLKEPVPSTLYHYKNNKTNNYTVTVNGKPVNAAVEDGYLKIDRKWKKGDKIDMLMNMEVQRIVSSDELKQNQNRIALQYGPLVYAVEDVDNPNAKNGLFIPENTQFQVSFKPDLFGGANVIQFKAPIVAIDQASNQVLQQEKEITAIPYFLWNNRGKSAMQVWIPEKLTSVRID</sequence>
<dbReference type="Proteomes" id="UP000215355">
    <property type="component" value="Chromosome 1"/>
</dbReference>
<feature type="domain" description="Non-reducing end beta-L-arabinofuranosidase-like GH127 middle" evidence="3">
    <location>
        <begin position="423"/>
        <end position="533"/>
    </location>
</feature>
<feature type="domain" description="Non-reducing end beta-L-arabinofuranosidase-like GH127 catalytic" evidence="2">
    <location>
        <begin position="34"/>
        <end position="412"/>
    </location>
</feature>
<dbReference type="AlphaFoldDB" id="A0AAJ5C1V7"/>
<proteinExistence type="predicted"/>
<dbReference type="SUPFAM" id="SSF48208">
    <property type="entry name" value="Six-hairpin glycosidases"/>
    <property type="match status" value="1"/>
</dbReference>
<feature type="domain" description="Non-reducing end beta-L-arabinofuranosidase-like GH127 C-terminal" evidence="4">
    <location>
        <begin position="535"/>
        <end position="641"/>
    </location>
</feature>
<accession>A0AAJ5C1V7</accession>
<dbReference type="Pfam" id="PF20737">
    <property type="entry name" value="Glyco_hydro127C"/>
    <property type="match status" value="1"/>
</dbReference>
<evidence type="ECO:0000259" key="2">
    <source>
        <dbReference type="Pfam" id="PF07944"/>
    </source>
</evidence>
<dbReference type="PANTHER" id="PTHR43465">
    <property type="entry name" value="DUF1680 DOMAIN PROTEIN (AFU_ORTHOLOGUE AFUA_1G08910)"/>
    <property type="match status" value="1"/>
</dbReference>
<dbReference type="InterPro" id="IPR012878">
    <property type="entry name" value="Beta-AFase-like_GH127_cat"/>
</dbReference>
<evidence type="ECO:0000259" key="3">
    <source>
        <dbReference type="Pfam" id="PF20736"/>
    </source>
</evidence>
<evidence type="ECO:0000256" key="1">
    <source>
        <dbReference type="SAM" id="SignalP"/>
    </source>
</evidence>